<gene>
    <name evidence="3" type="ORF">VXJ25_05630</name>
</gene>
<comment type="caution">
    <text evidence="3">The sequence shown here is derived from an EMBL/GenBank/DDBJ whole genome shotgun (WGS) entry which is preliminary data.</text>
</comment>
<dbReference type="SMART" id="SM00448">
    <property type="entry name" value="REC"/>
    <property type="match status" value="1"/>
</dbReference>
<proteinExistence type="predicted"/>
<keyword evidence="1" id="KW-0597">Phosphoprotein</keyword>
<dbReference type="EMBL" id="JAZGJQ010000005">
    <property type="protein sequence ID" value="MEE6147473.1"/>
    <property type="molecule type" value="Genomic_DNA"/>
</dbReference>
<dbReference type="PROSITE" id="PS50110">
    <property type="entry name" value="RESPONSE_REGULATORY"/>
    <property type="match status" value="1"/>
</dbReference>
<feature type="domain" description="Response regulatory" evidence="2">
    <location>
        <begin position="1"/>
        <end position="120"/>
    </location>
</feature>
<feature type="modified residue" description="4-aspartylphosphate" evidence="1">
    <location>
        <position position="55"/>
    </location>
</feature>
<protein>
    <submittedName>
        <fullName evidence="3">Response regulator</fullName>
    </submittedName>
</protein>
<accession>A0ABU7RA50</accession>
<dbReference type="InterPro" id="IPR007492">
    <property type="entry name" value="LytTR_DNA-bd_dom"/>
</dbReference>
<dbReference type="Pfam" id="PF04397">
    <property type="entry name" value="LytTR"/>
    <property type="match status" value="1"/>
</dbReference>
<evidence type="ECO:0000259" key="2">
    <source>
        <dbReference type="PROSITE" id="PS50110"/>
    </source>
</evidence>
<evidence type="ECO:0000256" key="1">
    <source>
        <dbReference type="PROSITE-ProRule" id="PRU00169"/>
    </source>
</evidence>
<dbReference type="Proteomes" id="UP001332931">
    <property type="component" value="Unassembled WGS sequence"/>
</dbReference>
<dbReference type="SMART" id="SM00850">
    <property type="entry name" value="LytTR"/>
    <property type="match status" value="1"/>
</dbReference>
<dbReference type="InterPro" id="IPR001789">
    <property type="entry name" value="Sig_transdc_resp-reg_receiver"/>
</dbReference>
<organism evidence="3 4">
    <name type="scientific">Olsenella absiana</name>
    <dbReference type="NCBI Taxonomy" id="3115222"/>
    <lineage>
        <taxon>Bacteria</taxon>
        <taxon>Bacillati</taxon>
        <taxon>Actinomycetota</taxon>
        <taxon>Coriobacteriia</taxon>
        <taxon>Coriobacteriales</taxon>
        <taxon>Atopobiaceae</taxon>
        <taxon>Olsenella</taxon>
    </lineage>
</organism>
<dbReference type="InterPro" id="IPR011006">
    <property type="entry name" value="CheY-like_superfamily"/>
</dbReference>
<keyword evidence="4" id="KW-1185">Reference proteome</keyword>
<name>A0ABU7RA50_9ACTN</name>
<dbReference type="Pfam" id="PF00072">
    <property type="entry name" value="Response_reg"/>
    <property type="match status" value="1"/>
</dbReference>
<dbReference type="SUPFAM" id="SSF52172">
    <property type="entry name" value="CheY-like"/>
    <property type="match status" value="1"/>
</dbReference>
<sequence length="242" mass="26809">MAVLENDDTDRSLLEAHIQRYFRDEGTPVRVDSFDGAQSLVHAFVLGTYDLLVFDCILSEHGPSGIDVLRDLRRRGEDAPAVIVSSSPDFAVEGYGVGVVAYLLKPLSYGHVKTELDRLGVSVAPRARRTVSLPGSVPFDPAGYVLVHSSGHYVVFKGADGASEKRLRASFSEAREALGPWSQFFQCTRGVLVNLDFVSDLDGSDFVLYDGRRVPISRRLLPTARTAMAEWEFSRMREEGRR</sequence>
<reference evidence="3 4" key="1">
    <citation type="submission" date="2024-01" db="EMBL/GenBank/DDBJ databases">
        <title>Description of Olsenella sp. nov., isolated from pig feces.</title>
        <authorList>
            <person name="Chang Y.-H."/>
        </authorList>
    </citation>
    <scope>NUCLEOTIDE SEQUENCE [LARGE SCALE GENOMIC DNA]</scope>
    <source>
        <strain evidence="3 4">YH-ols2223</strain>
    </source>
</reference>
<dbReference type="Gene3D" id="3.40.50.2300">
    <property type="match status" value="1"/>
</dbReference>
<evidence type="ECO:0000313" key="4">
    <source>
        <dbReference type="Proteomes" id="UP001332931"/>
    </source>
</evidence>
<dbReference type="Gene3D" id="2.40.50.1020">
    <property type="entry name" value="LytTr DNA-binding domain"/>
    <property type="match status" value="1"/>
</dbReference>
<evidence type="ECO:0000313" key="3">
    <source>
        <dbReference type="EMBL" id="MEE6147473.1"/>
    </source>
</evidence>